<dbReference type="Gene3D" id="2.60.120.10">
    <property type="entry name" value="Jelly Rolls"/>
    <property type="match status" value="1"/>
</dbReference>
<name>A0AAU9E1K0_9FIRM</name>
<evidence type="ECO:0000313" key="1">
    <source>
        <dbReference type="EMBL" id="BEP28426.1"/>
    </source>
</evidence>
<dbReference type="KEGG" id="hprf:HLPR_07570"/>
<dbReference type="EMBL" id="AP028654">
    <property type="protein sequence ID" value="BEP28426.1"/>
    <property type="molecule type" value="Genomic_DNA"/>
</dbReference>
<dbReference type="InterPro" id="IPR014710">
    <property type="entry name" value="RmlC-like_jellyroll"/>
</dbReference>
<dbReference type="Pfam" id="PF05962">
    <property type="entry name" value="HutD"/>
    <property type="match status" value="1"/>
</dbReference>
<evidence type="ECO:0008006" key="3">
    <source>
        <dbReference type="Google" id="ProtNLM"/>
    </source>
</evidence>
<gene>
    <name evidence="1" type="ORF">HLPR_07570</name>
</gene>
<reference evidence="1 2" key="1">
    <citation type="submission" date="2023-08" db="EMBL/GenBank/DDBJ databases">
        <title>Helicovermis profunda gen. nov., sp. nov., a novel mesophilic, fermentative bacterium within the Bacillota from a deep-sea hydrothermal vent chimney.</title>
        <authorList>
            <person name="Miyazaki U."/>
            <person name="Mizutani D."/>
            <person name="Hashimoto Y."/>
            <person name="Tame A."/>
            <person name="Sawayama S."/>
            <person name="Miyazaki J."/>
            <person name="Takai K."/>
            <person name="Nakagawa S."/>
        </authorList>
    </citation>
    <scope>NUCLEOTIDE SEQUENCE [LARGE SCALE GENOMIC DNA]</scope>
    <source>
        <strain evidence="1 2">S502</strain>
    </source>
</reference>
<proteinExistence type="predicted"/>
<organism evidence="1 2">
    <name type="scientific">Helicovermis profundi</name>
    <dbReference type="NCBI Taxonomy" id="3065157"/>
    <lineage>
        <taxon>Bacteria</taxon>
        <taxon>Bacillati</taxon>
        <taxon>Bacillota</taxon>
        <taxon>Clostridia</taxon>
        <taxon>Helicovermis</taxon>
    </lineage>
</organism>
<dbReference type="InterPro" id="IPR010282">
    <property type="entry name" value="Uncharacterised_HutD/Ves"/>
</dbReference>
<sequence length="206" mass="23864">MNYKIIKKENMTLKKWSGGTTREIAIYPENASYKKREFIYRISSATIDVDESLFTPLPGVKRILMILKGNVKLSHEGKYEKTLFQYETDEFWGDNTTKSFGRAKDFNLMMKGESEGEVISIDLRKKMLFSGSLNTKDDYEYQTKVIYNLSSNIMISFMDKHVKLYKGDAFILNISKNESLDFKLLELDSDTFFESSVCIVSTINHN</sequence>
<dbReference type="Proteomes" id="UP001321786">
    <property type="component" value="Chromosome"/>
</dbReference>
<dbReference type="SUPFAM" id="SSF51182">
    <property type="entry name" value="RmlC-like cupins"/>
    <property type="match status" value="1"/>
</dbReference>
<evidence type="ECO:0000313" key="2">
    <source>
        <dbReference type="Proteomes" id="UP001321786"/>
    </source>
</evidence>
<dbReference type="PANTHER" id="PTHR37943:SF1">
    <property type="entry name" value="PROTEIN VES"/>
    <property type="match status" value="1"/>
</dbReference>
<protein>
    <recommendedName>
        <fullName evidence="3">HutD-family protein</fullName>
    </recommendedName>
</protein>
<dbReference type="RefSeq" id="WP_338536746.1">
    <property type="nucleotide sequence ID" value="NZ_AP028654.1"/>
</dbReference>
<dbReference type="AlphaFoldDB" id="A0AAU9E1K0"/>
<accession>A0AAU9E1K0</accession>
<keyword evidence="2" id="KW-1185">Reference proteome</keyword>
<dbReference type="InterPro" id="IPR011051">
    <property type="entry name" value="RmlC_Cupin_sf"/>
</dbReference>
<dbReference type="PANTHER" id="PTHR37943">
    <property type="entry name" value="PROTEIN VES"/>
    <property type="match status" value="1"/>
</dbReference>